<keyword evidence="3" id="KW-1185">Reference proteome</keyword>
<organism evidence="2 3">
    <name type="scientific">Flavivirga aquatica</name>
    <dbReference type="NCBI Taxonomy" id="1849968"/>
    <lineage>
        <taxon>Bacteria</taxon>
        <taxon>Pseudomonadati</taxon>
        <taxon>Bacteroidota</taxon>
        <taxon>Flavobacteriia</taxon>
        <taxon>Flavobacteriales</taxon>
        <taxon>Flavobacteriaceae</taxon>
        <taxon>Flavivirga</taxon>
    </lineage>
</organism>
<dbReference type="AlphaFoldDB" id="A0A1E5T7N6"/>
<dbReference type="Proteomes" id="UP000095713">
    <property type="component" value="Unassembled WGS sequence"/>
</dbReference>
<evidence type="ECO:0000313" key="2">
    <source>
        <dbReference type="EMBL" id="OEK07370.1"/>
    </source>
</evidence>
<proteinExistence type="predicted"/>
<protein>
    <submittedName>
        <fullName evidence="2">Uncharacterized protein</fullName>
    </submittedName>
</protein>
<sequence length="217" mass="25416">MVKQNTKDVQDDLLQTLAEGYHETFNQLIDQLKDQLADKLINKIQDIQKDTKKLIKNHPLKPISKQVELLMDKHLGHNIEINLNTFIKEVIVNTLTAEKMPNKLEQMYKNAKGFIEQHYTTYSKDDIRKLLQHEYLTEDLSKQVSLLISRNLENTIDNYYNSVVKENTHNITNIRQNTLAKNNDLSKLKQVPKKAINSSKKVNTQFTNKHKRKKKSH</sequence>
<feature type="compositionally biased region" description="Polar residues" evidence="1">
    <location>
        <begin position="196"/>
        <end position="207"/>
    </location>
</feature>
<comment type="caution">
    <text evidence="2">The sequence shown here is derived from an EMBL/GenBank/DDBJ whole genome shotgun (WGS) entry which is preliminary data.</text>
</comment>
<dbReference type="EMBL" id="MDJD01000048">
    <property type="protein sequence ID" value="OEK07370.1"/>
    <property type="molecule type" value="Genomic_DNA"/>
</dbReference>
<name>A0A1E5T7N6_9FLAO</name>
<evidence type="ECO:0000256" key="1">
    <source>
        <dbReference type="SAM" id="MobiDB-lite"/>
    </source>
</evidence>
<evidence type="ECO:0000313" key="3">
    <source>
        <dbReference type="Proteomes" id="UP000095713"/>
    </source>
</evidence>
<feature type="compositionally biased region" description="Basic residues" evidence="1">
    <location>
        <begin position="208"/>
        <end position="217"/>
    </location>
</feature>
<gene>
    <name evidence="2" type="ORF">A8C32_18205</name>
</gene>
<reference evidence="2 3" key="1">
    <citation type="submission" date="2016-05" db="EMBL/GenBank/DDBJ databases">
        <title>Draft Genome Sequence of Algibacter sp. Strain SK-16 Isolated from the Surface Water of Aburatsubo Inlet.</title>
        <authorList>
            <person name="Wong S.-K."/>
            <person name="Yoshizawa S."/>
            <person name="Nakajima Y."/>
            <person name="Ogura Y."/>
            <person name="Tetsuya H."/>
            <person name="Hamasaki K."/>
        </authorList>
    </citation>
    <scope>NUCLEOTIDE SEQUENCE [LARGE SCALE GENOMIC DNA]</scope>
    <source>
        <strain evidence="2 3">SK-16</strain>
    </source>
</reference>
<accession>A0A1E5T7N6</accession>
<dbReference type="RefSeq" id="WP_069830859.1">
    <property type="nucleotide sequence ID" value="NZ_MDJD01000048.1"/>
</dbReference>
<feature type="region of interest" description="Disordered" evidence="1">
    <location>
        <begin position="194"/>
        <end position="217"/>
    </location>
</feature>